<dbReference type="Proteomes" id="UP001596620">
    <property type="component" value="Unassembled WGS sequence"/>
</dbReference>
<dbReference type="RefSeq" id="WP_382358583.1">
    <property type="nucleotide sequence ID" value="NZ_JBHTGR010000013.1"/>
</dbReference>
<protein>
    <recommendedName>
        <fullName evidence="3">Lipoprotein</fullName>
    </recommendedName>
</protein>
<name>A0ABW2UVT0_9BACI</name>
<dbReference type="PROSITE" id="PS51257">
    <property type="entry name" value="PROKAR_LIPOPROTEIN"/>
    <property type="match status" value="1"/>
</dbReference>
<keyword evidence="2" id="KW-1185">Reference proteome</keyword>
<sequence>MKKNVILIFVFIISILLLVSGCSTDNKNDDKKSWTGDFKKAQKIKVISTKDSKVIKSISNEEDIKDFVNSLELDDWELADIPSNSEEGIIFEFYQEDTIKFGDSIKMNDDLNKVATMTAYSDSPYVNFNIKDFSFNFEIPKNICKYLNDYD</sequence>
<proteinExistence type="predicted"/>
<evidence type="ECO:0000313" key="2">
    <source>
        <dbReference type="Proteomes" id="UP001596620"/>
    </source>
</evidence>
<accession>A0ABW2UVT0</accession>
<gene>
    <name evidence="1" type="ORF">ACFQU8_07410</name>
</gene>
<comment type="caution">
    <text evidence="1">The sequence shown here is derived from an EMBL/GenBank/DDBJ whole genome shotgun (WGS) entry which is preliminary data.</text>
</comment>
<organism evidence="1 2">
    <name type="scientific">Lentibacillus kimchii</name>
    <dbReference type="NCBI Taxonomy" id="1542911"/>
    <lineage>
        <taxon>Bacteria</taxon>
        <taxon>Bacillati</taxon>
        <taxon>Bacillota</taxon>
        <taxon>Bacilli</taxon>
        <taxon>Bacillales</taxon>
        <taxon>Bacillaceae</taxon>
        <taxon>Lentibacillus</taxon>
    </lineage>
</organism>
<reference evidence="2" key="1">
    <citation type="journal article" date="2019" name="Int. J. Syst. Evol. Microbiol.">
        <title>The Global Catalogue of Microorganisms (GCM) 10K type strain sequencing project: providing services to taxonomists for standard genome sequencing and annotation.</title>
        <authorList>
            <consortium name="The Broad Institute Genomics Platform"/>
            <consortium name="The Broad Institute Genome Sequencing Center for Infectious Disease"/>
            <person name="Wu L."/>
            <person name="Ma J."/>
        </authorList>
    </citation>
    <scope>NUCLEOTIDE SEQUENCE [LARGE SCALE GENOMIC DNA]</scope>
    <source>
        <strain evidence="2">JCM 30234</strain>
    </source>
</reference>
<evidence type="ECO:0000313" key="1">
    <source>
        <dbReference type="EMBL" id="MFC7747063.1"/>
    </source>
</evidence>
<evidence type="ECO:0008006" key="3">
    <source>
        <dbReference type="Google" id="ProtNLM"/>
    </source>
</evidence>
<dbReference type="EMBL" id="JBHTGR010000013">
    <property type="protein sequence ID" value="MFC7747063.1"/>
    <property type="molecule type" value="Genomic_DNA"/>
</dbReference>